<sequence>MHQRAFLSVRKLLALAGYSDFDLYYDEFGKPHLIDEKQISITHSHHFSAIIISNEAVGIDIEMQRDIILKIAHKFVNDEELSRLQKTDLTDYIKKLTVKWGAKEAIFKIKNEKGISFKDHIQVAPFELNQTQTTADLNFNGAEQKFNIHFSELDTNFTLVYAFENNDTIQEH</sequence>
<organism evidence="3 4">
    <name type="scientific">Flavobacterium ammonificans</name>
    <dbReference type="NCBI Taxonomy" id="1751056"/>
    <lineage>
        <taxon>Bacteria</taxon>
        <taxon>Pseudomonadati</taxon>
        <taxon>Bacteroidota</taxon>
        <taxon>Flavobacteriia</taxon>
        <taxon>Flavobacteriales</taxon>
        <taxon>Flavobacteriaceae</taxon>
        <taxon>Flavobacterium</taxon>
    </lineage>
</organism>
<dbReference type="Gene3D" id="3.90.470.20">
    <property type="entry name" value="4'-phosphopantetheinyl transferase domain"/>
    <property type="match status" value="1"/>
</dbReference>
<evidence type="ECO:0000259" key="2">
    <source>
        <dbReference type="Pfam" id="PF01648"/>
    </source>
</evidence>
<dbReference type="SUPFAM" id="SSF56214">
    <property type="entry name" value="4'-phosphopantetheinyl transferase"/>
    <property type="match status" value="2"/>
</dbReference>
<dbReference type="Proteomes" id="UP001319865">
    <property type="component" value="Chromosome"/>
</dbReference>
<keyword evidence="1 3" id="KW-0808">Transferase</keyword>
<dbReference type="InterPro" id="IPR008278">
    <property type="entry name" value="4-PPantetheinyl_Trfase_dom"/>
</dbReference>
<dbReference type="Pfam" id="PF01648">
    <property type="entry name" value="ACPS"/>
    <property type="match status" value="1"/>
</dbReference>
<keyword evidence="4" id="KW-1185">Reference proteome</keyword>
<reference evidence="3 4" key="2">
    <citation type="journal article" date="2022" name="Microorganisms">
        <title>Complete Genome Sequences of Two Flavobacterium ammonificans Strains and a Flavobacterium ammoniigenes Strain of Ammonifying Bacterioplankton Isolated from Surface River Water.</title>
        <authorList>
            <person name="Suda W."/>
            <person name="Ogata Y."/>
            <person name="Shindo C."/>
            <person name="Watanabe K."/>
        </authorList>
    </citation>
    <scope>NUCLEOTIDE SEQUENCE [LARGE SCALE GENOMIC DNA]</scope>
    <source>
        <strain evidence="3 4">GENT11</strain>
    </source>
</reference>
<evidence type="ECO:0000256" key="1">
    <source>
        <dbReference type="ARBA" id="ARBA00022679"/>
    </source>
</evidence>
<evidence type="ECO:0000313" key="4">
    <source>
        <dbReference type="Proteomes" id="UP001319865"/>
    </source>
</evidence>
<dbReference type="InterPro" id="IPR037143">
    <property type="entry name" value="4-PPantetheinyl_Trfase_dom_sf"/>
</dbReference>
<dbReference type="EMBL" id="AP025183">
    <property type="protein sequence ID" value="BDB51975.1"/>
    <property type="molecule type" value="Genomic_DNA"/>
</dbReference>
<dbReference type="GO" id="GO:0016740">
    <property type="term" value="F:transferase activity"/>
    <property type="evidence" value="ECO:0007669"/>
    <property type="project" value="UniProtKB-KW"/>
</dbReference>
<name>A0ABM7UX74_9FLAO</name>
<proteinExistence type="predicted"/>
<feature type="domain" description="4'-phosphopantetheinyl transferase" evidence="2">
    <location>
        <begin position="56"/>
        <end position="157"/>
    </location>
</feature>
<gene>
    <name evidence="3" type="primary">sfp</name>
    <name evidence="3" type="ORF">GENT11_02870</name>
</gene>
<evidence type="ECO:0000313" key="3">
    <source>
        <dbReference type="EMBL" id="BDB51975.1"/>
    </source>
</evidence>
<protein>
    <submittedName>
        <fullName evidence="3">4'-phosphopantetheinyl transferase</fullName>
    </submittedName>
</protein>
<accession>A0ABM7UX74</accession>
<reference evidence="3 4" key="1">
    <citation type="journal article" date="2022" name="Int. J. Syst. Evol. Microbiol.">
        <title>Flavobacterium ammonificans sp. nov. and Flavobacterium ammoniigenes sp. nov., ammonifying bacteria isolated from surface river water.</title>
        <authorList>
            <person name="Watanabe K."/>
            <person name="Kitamura T."/>
            <person name="Ogata Y."/>
            <person name="Shindo C."/>
            <person name="Suda W."/>
        </authorList>
    </citation>
    <scope>NUCLEOTIDE SEQUENCE [LARGE SCALE GENOMIC DNA]</scope>
    <source>
        <strain evidence="3 4">GENT11</strain>
    </source>
</reference>